<feature type="transmembrane region" description="Helical" evidence="1">
    <location>
        <begin position="75"/>
        <end position="107"/>
    </location>
</feature>
<feature type="transmembrane region" description="Helical" evidence="1">
    <location>
        <begin position="113"/>
        <end position="143"/>
    </location>
</feature>
<reference evidence="2 3" key="1">
    <citation type="journal article" date="2021" name="Int. J. Syst. Evol. Microbiol.">
        <title>Salipiger mangrovisoli sp. nov., isolated from mangrove soil and the proposal for the reclassification of Paraphaeobacter pallidus as Salipiger pallidus comb. nov.</title>
        <authorList>
            <person name="Du J."/>
            <person name="Liu Y."/>
            <person name="Pei T."/>
            <person name="Deng M.R."/>
            <person name="Zhu H."/>
        </authorList>
    </citation>
    <scope>NUCLEOTIDE SEQUENCE [LARGE SCALE GENOMIC DNA]</scope>
    <source>
        <strain evidence="2 3">6D45A</strain>
    </source>
</reference>
<keyword evidence="3" id="KW-1185">Reference proteome</keyword>
<feature type="transmembrane region" description="Helical" evidence="1">
    <location>
        <begin position="7"/>
        <end position="25"/>
    </location>
</feature>
<dbReference type="PROSITE" id="PS51257">
    <property type="entry name" value="PROKAR_LIPOPROTEIN"/>
    <property type="match status" value="1"/>
</dbReference>
<accession>A0ABR9X801</accession>
<sequence>MEKARRGSALIVPVVMLAFACAYGWSNRHVPTGDMHFAWPLTLGLGLLSLVLIGAVLVGRLPVGPALTAARLKRPVLLFLCALILLGFAGYDFPLATAAFLMLAIPLMGYRNWLAVIAVALVLPLLLYWGFTALGVPLASFWLEG</sequence>
<evidence type="ECO:0000313" key="3">
    <source>
        <dbReference type="Proteomes" id="UP000607796"/>
    </source>
</evidence>
<keyword evidence="1" id="KW-0812">Transmembrane</keyword>
<proteinExistence type="predicted"/>
<dbReference type="RefSeq" id="WP_194136854.1">
    <property type="nucleotide sequence ID" value="NZ_JADFFK010000020.1"/>
</dbReference>
<comment type="caution">
    <text evidence="2">The sequence shown here is derived from an EMBL/GenBank/DDBJ whole genome shotgun (WGS) entry which is preliminary data.</text>
</comment>
<keyword evidence="1" id="KW-0472">Membrane</keyword>
<protein>
    <submittedName>
        <fullName evidence="2">Tripartite tricarboxylate transporter TctB family protein</fullName>
    </submittedName>
</protein>
<name>A0ABR9X801_9RHOB</name>
<feature type="transmembrane region" description="Helical" evidence="1">
    <location>
        <begin position="37"/>
        <end position="63"/>
    </location>
</feature>
<keyword evidence="1" id="KW-1133">Transmembrane helix</keyword>
<organism evidence="2 3">
    <name type="scientific">Salipiger mangrovisoli</name>
    <dbReference type="NCBI Taxonomy" id="2865933"/>
    <lineage>
        <taxon>Bacteria</taxon>
        <taxon>Pseudomonadati</taxon>
        <taxon>Pseudomonadota</taxon>
        <taxon>Alphaproteobacteria</taxon>
        <taxon>Rhodobacterales</taxon>
        <taxon>Roseobacteraceae</taxon>
        <taxon>Salipiger</taxon>
    </lineage>
</organism>
<evidence type="ECO:0000256" key="1">
    <source>
        <dbReference type="SAM" id="Phobius"/>
    </source>
</evidence>
<gene>
    <name evidence="2" type="ORF">IQ782_22195</name>
</gene>
<dbReference type="Proteomes" id="UP000607796">
    <property type="component" value="Unassembled WGS sequence"/>
</dbReference>
<evidence type="ECO:0000313" key="2">
    <source>
        <dbReference type="EMBL" id="MBE9639572.1"/>
    </source>
</evidence>
<dbReference type="EMBL" id="JADFFK010000020">
    <property type="protein sequence ID" value="MBE9639572.1"/>
    <property type="molecule type" value="Genomic_DNA"/>
</dbReference>